<dbReference type="RefSeq" id="WP_088594822.1">
    <property type="nucleotide sequence ID" value="NZ_CP022022.1"/>
</dbReference>
<evidence type="ECO:0000313" key="1">
    <source>
        <dbReference type="EMBL" id="ASF43948.1"/>
    </source>
</evidence>
<accession>A0A1Z4BRQ5</accession>
<evidence type="ECO:0000313" key="2">
    <source>
        <dbReference type="Proteomes" id="UP000197007"/>
    </source>
</evidence>
<dbReference type="EMBL" id="CP022022">
    <property type="protein sequence ID" value="ASF43948.1"/>
    <property type="molecule type" value="Genomic_DNA"/>
</dbReference>
<gene>
    <name evidence="1" type="ORF">CBG49_13110</name>
</gene>
<dbReference type="KEGG" id="capn:CBG49_13110"/>
<protein>
    <submittedName>
        <fullName evidence="1">GTP-binding protein EngB</fullName>
    </submittedName>
</protein>
<name>A0A1Z4BRQ5_9FLAO</name>
<dbReference type="Proteomes" id="UP000197007">
    <property type="component" value="Chromosome"/>
</dbReference>
<proteinExistence type="predicted"/>
<sequence>MITPKKNRRAIKAIHNLMIRLKINIVQELPHRELYNLIDELEYLPILLLNKEDRTQEFEEYLKKICSQFQCMRIWEQYQNEEEPYY</sequence>
<dbReference type="AlphaFoldDB" id="A0A1Z4BRQ5"/>
<organism evidence="1 2">
    <name type="scientific">Capnocytophaga endodontalis</name>
    <dbReference type="NCBI Taxonomy" id="2708117"/>
    <lineage>
        <taxon>Bacteria</taxon>
        <taxon>Pseudomonadati</taxon>
        <taxon>Bacteroidota</taxon>
        <taxon>Flavobacteriia</taxon>
        <taxon>Flavobacteriales</taxon>
        <taxon>Flavobacteriaceae</taxon>
        <taxon>Capnocytophaga</taxon>
    </lineage>
</organism>
<reference evidence="2" key="1">
    <citation type="submission" date="2017-06" db="EMBL/GenBank/DDBJ databases">
        <title>Complete genome sequence of Capnocytophaga sp. KCOM 1579 (=ChDC OS43) isolated from a human refractory periapical abscess lesion.</title>
        <authorList>
            <person name="Kook J.-K."/>
            <person name="Park S.-N."/>
            <person name="Lim Y.K."/>
            <person name="Roh H."/>
        </authorList>
    </citation>
    <scope>NUCLEOTIDE SEQUENCE [LARGE SCALE GENOMIC DNA]</scope>
    <source>
        <strain evidence="2">ChDC OS43</strain>
    </source>
</reference>
<keyword evidence="2" id="KW-1185">Reference proteome</keyword>